<dbReference type="EMBL" id="MN988525">
    <property type="protein sequence ID" value="QIG72573.1"/>
    <property type="molecule type" value="Genomic_DNA"/>
</dbReference>
<keyword evidence="2" id="KW-1185">Reference proteome</keyword>
<evidence type="ECO:0000313" key="1">
    <source>
        <dbReference type="EMBL" id="QIG72573.1"/>
    </source>
</evidence>
<evidence type="ECO:0000313" key="2">
    <source>
        <dbReference type="Proteomes" id="UP000655883"/>
    </source>
</evidence>
<proteinExistence type="predicted"/>
<dbReference type="Proteomes" id="UP000655883">
    <property type="component" value="Segment"/>
</dbReference>
<accession>A0A7S5UWN9</accession>
<sequence length="165" mass="18642">MSLASQAHADKVITEDAYGKPPVKNEFIEFLDASSKAVSAPAFWHARGIGCEWNLPCLVTGEYDKDALMENISGFVSTREEGYRVVNMFFGGRARLDVRKHEPNYLQVKVGVKKEHREVLERLMKANIISGGILTVKNVMWAIDPENHPGYDPIKKLLQTAEYYK</sequence>
<gene>
    <name evidence="1" type="ORF">EVB97_015</name>
</gene>
<organism evidence="1 2">
    <name type="scientific">Rhizobium phage RHph_Y65</name>
    <dbReference type="NCBI Taxonomy" id="2509785"/>
    <lineage>
        <taxon>Viruses</taxon>
        <taxon>Duplodnaviria</taxon>
        <taxon>Heunggongvirae</taxon>
        <taxon>Uroviricota</taxon>
        <taxon>Caudoviricetes</taxon>
        <taxon>Kleczkowskaviridae</taxon>
        <taxon>Cuauhnahuacvirus</taxon>
        <taxon>Cuauhnahuacvirus Y65</taxon>
    </lineage>
</organism>
<reference evidence="1 2" key="1">
    <citation type="submission" date="2020-01" db="EMBL/GenBank/DDBJ databases">
        <title>Patterns of diversity and host range of bacteriophage communities associated with bean-nodulatin bacteria.</title>
        <authorList>
            <person name="Vann Cauwenberghe J."/>
            <person name="Santamaria R.I."/>
            <person name="Bustos P."/>
            <person name="Juarez S."/>
            <person name="Gonzalez V."/>
        </authorList>
    </citation>
    <scope>NUCLEOTIDE SEQUENCE [LARGE SCALE GENOMIC DNA]</scope>
    <source>
        <strain evidence="2">RHph</strain>
    </source>
</reference>
<name>A0A7S5UWN9_9CAUD</name>
<protein>
    <submittedName>
        <fullName evidence="1">Uncharacterized protein</fullName>
    </submittedName>
</protein>